<reference evidence="2 3" key="2">
    <citation type="journal article" date="2013" name="Plant Cell Physiol.">
        <title>Rice Annotation Project Database (RAP-DB): an integrative and interactive database for rice genomics.</title>
        <authorList>
            <person name="Sakai H."/>
            <person name="Lee S.S."/>
            <person name="Tanaka T."/>
            <person name="Numa H."/>
            <person name="Kim J."/>
            <person name="Kawahara Y."/>
            <person name="Wakimoto H."/>
            <person name="Yang C.C."/>
            <person name="Iwamoto M."/>
            <person name="Abe T."/>
            <person name="Yamada Y."/>
            <person name="Muto A."/>
            <person name="Inokuchi H."/>
            <person name="Ikemura T."/>
            <person name="Matsumoto T."/>
            <person name="Sasaki T."/>
            <person name="Itoh T."/>
        </authorList>
    </citation>
    <scope>NUCLEOTIDE SEQUENCE [LARGE SCALE GENOMIC DNA]</scope>
    <source>
        <strain evidence="3">cv. Nipponbare</strain>
    </source>
</reference>
<dbReference type="OMA" id="MWHRESA"/>
<evidence type="ECO:0000313" key="2">
    <source>
        <dbReference type="EMBL" id="BAT15303.1"/>
    </source>
</evidence>
<name>A0A0P0Y5J3_ORYSJ</name>
<gene>
    <name evidence="2" type="ordered locus">Os11g0689500</name>
    <name evidence="2" type="ORF">OSNPB_110689500</name>
</gene>
<dbReference type="Gramene" id="Os11t0689500-01">
    <property type="protein sequence ID" value="Os11t0689500-01"/>
    <property type="gene ID" value="Os11g0689500"/>
</dbReference>
<sequence>MPPASNAWGSPSVMYPKNGGGSDLFSHISDRPSSRGSSTTSTIGSDFLDIPSLRGPKSSHSSVSHVLPPNHLPTAANRLQSTVTIARSSRPSRFPDSFTQILKAPLRTNNRKRGLKMPEKGFTLIMDDFPVLGSVNSESNTRRGHNLQGRSTFGSGTQIAQDGNEMLHEGATAYGSDKPADPHMICSVEPLAYYGQFLLNQEAAPMQDPGYSGYISDNQDGYHCDMEADALVIIQPHILGKVKHGHSEGLQKQPLIKKDVALLEKIKCLNIKARKLRACKISELSPSKESMIERSKNTDEKADHVKKDVLFSSITSDTMSAFDSASSFSESSDFVPSNSANVPGSATITSSSELEATEFRKAGEPGKLGDHDAYGRVSTSRSRHGGSAKNMSSNISENGWEEHSTVDSLQVVMANAQQDKSFSRNLSLQVHVAAVDEMLNLLDNEIQLVCGSNSHIS</sequence>
<dbReference type="InterPro" id="IPR038808">
    <property type="entry name" value="MOS1-like"/>
</dbReference>
<accession>A0A0P0Y5J3</accession>
<feature type="region of interest" description="Disordered" evidence="1">
    <location>
        <begin position="333"/>
        <end position="393"/>
    </location>
</feature>
<dbReference type="EMBL" id="AP014967">
    <property type="protein sequence ID" value="BAT15303.1"/>
    <property type="molecule type" value="Genomic_DNA"/>
</dbReference>
<dbReference type="STRING" id="39947.A0A0P0Y5J3"/>
<dbReference type="InParanoid" id="A0A0P0Y5J3"/>
<keyword evidence="3" id="KW-1185">Reference proteome</keyword>
<feature type="compositionally biased region" description="Polar residues" evidence="1">
    <location>
        <begin position="340"/>
        <end position="354"/>
    </location>
</feature>
<dbReference type="AlphaFoldDB" id="A0A0P0Y5J3"/>
<feature type="region of interest" description="Disordered" evidence="1">
    <location>
        <begin position="1"/>
        <end position="72"/>
    </location>
</feature>
<organism evidence="2 3">
    <name type="scientific">Oryza sativa subsp. japonica</name>
    <name type="common">Rice</name>
    <dbReference type="NCBI Taxonomy" id="39947"/>
    <lineage>
        <taxon>Eukaryota</taxon>
        <taxon>Viridiplantae</taxon>
        <taxon>Streptophyta</taxon>
        <taxon>Embryophyta</taxon>
        <taxon>Tracheophyta</taxon>
        <taxon>Spermatophyta</taxon>
        <taxon>Magnoliopsida</taxon>
        <taxon>Liliopsida</taxon>
        <taxon>Poales</taxon>
        <taxon>Poaceae</taxon>
        <taxon>BOP clade</taxon>
        <taxon>Oryzoideae</taxon>
        <taxon>Oryzeae</taxon>
        <taxon>Oryzinae</taxon>
        <taxon>Oryza</taxon>
        <taxon>Oryza sativa</taxon>
    </lineage>
</organism>
<dbReference type="FunCoup" id="A0A0P0Y5J3">
    <property type="interactions" value="271"/>
</dbReference>
<reference evidence="2 3" key="3">
    <citation type="journal article" date="2013" name="Rice">
        <title>Improvement of the Oryza sativa Nipponbare reference genome using next generation sequence and optical map data.</title>
        <authorList>
            <person name="Kawahara Y."/>
            <person name="de la Bastide M."/>
            <person name="Hamilton J.P."/>
            <person name="Kanamori H."/>
            <person name="McCombie W.R."/>
            <person name="Ouyang S."/>
            <person name="Schwartz D.C."/>
            <person name="Tanaka T."/>
            <person name="Wu J."/>
            <person name="Zhou S."/>
            <person name="Childs K.L."/>
            <person name="Davidson R.M."/>
            <person name="Lin H."/>
            <person name="Quesada-Ocampo L."/>
            <person name="Vaillancourt B."/>
            <person name="Sakai H."/>
            <person name="Lee S.S."/>
            <person name="Kim J."/>
            <person name="Numa H."/>
            <person name="Itoh T."/>
            <person name="Buell C.R."/>
            <person name="Matsumoto T."/>
        </authorList>
    </citation>
    <scope>NUCLEOTIDE SEQUENCE [LARGE SCALE GENOMIC DNA]</scope>
    <source>
        <strain evidence="3">cv. Nipponbare</strain>
    </source>
</reference>
<reference evidence="3" key="1">
    <citation type="journal article" date="2005" name="Nature">
        <title>The map-based sequence of the rice genome.</title>
        <authorList>
            <consortium name="International rice genome sequencing project (IRGSP)"/>
            <person name="Matsumoto T."/>
            <person name="Wu J."/>
            <person name="Kanamori H."/>
            <person name="Katayose Y."/>
            <person name="Fujisawa M."/>
            <person name="Namiki N."/>
            <person name="Mizuno H."/>
            <person name="Yamamoto K."/>
            <person name="Antonio B.A."/>
            <person name="Baba T."/>
            <person name="Sakata K."/>
            <person name="Nagamura Y."/>
            <person name="Aoki H."/>
            <person name="Arikawa K."/>
            <person name="Arita K."/>
            <person name="Bito T."/>
            <person name="Chiden Y."/>
            <person name="Fujitsuka N."/>
            <person name="Fukunaka R."/>
            <person name="Hamada M."/>
            <person name="Harada C."/>
            <person name="Hayashi A."/>
            <person name="Hijishita S."/>
            <person name="Honda M."/>
            <person name="Hosokawa S."/>
            <person name="Ichikawa Y."/>
            <person name="Idonuma A."/>
            <person name="Iijima M."/>
            <person name="Ikeda M."/>
            <person name="Ikeno M."/>
            <person name="Ito K."/>
            <person name="Ito S."/>
            <person name="Ito T."/>
            <person name="Ito Y."/>
            <person name="Ito Y."/>
            <person name="Iwabuchi A."/>
            <person name="Kamiya K."/>
            <person name="Karasawa W."/>
            <person name="Kurita K."/>
            <person name="Katagiri S."/>
            <person name="Kikuta A."/>
            <person name="Kobayashi H."/>
            <person name="Kobayashi N."/>
            <person name="Machita K."/>
            <person name="Maehara T."/>
            <person name="Masukawa M."/>
            <person name="Mizubayashi T."/>
            <person name="Mukai Y."/>
            <person name="Nagasaki H."/>
            <person name="Nagata Y."/>
            <person name="Naito S."/>
            <person name="Nakashima M."/>
            <person name="Nakama Y."/>
            <person name="Nakamichi Y."/>
            <person name="Nakamura M."/>
            <person name="Meguro A."/>
            <person name="Negishi M."/>
            <person name="Ohta I."/>
            <person name="Ohta T."/>
            <person name="Okamoto M."/>
            <person name="Ono N."/>
            <person name="Saji S."/>
            <person name="Sakaguchi M."/>
            <person name="Sakai K."/>
            <person name="Shibata M."/>
            <person name="Shimokawa T."/>
            <person name="Song J."/>
            <person name="Takazaki Y."/>
            <person name="Terasawa K."/>
            <person name="Tsugane M."/>
            <person name="Tsuji K."/>
            <person name="Ueda S."/>
            <person name="Waki K."/>
            <person name="Yamagata H."/>
            <person name="Yamamoto M."/>
            <person name="Yamamoto S."/>
            <person name="Yamane H."/>
            <person name="Yoshiki S."/>
            <person name="Yoshihara R."/>
            <person name="Yukawa K."/>
            <person name="Zhong H."/>
            <person name="Yano M."/>
            <person name="Yuan Q."/>
            <person name="Ouyang S."/>
            <person name="Liu J."/>
            <person name="Jones K.M."/>
            <person name="Gansberger K."/>
            <person name="Moffat K."/>
            <person name="Hill J."/>
            <person name="Bera J."/>
            <person name="Fadrosh D."/>
            <person name="Jin S."/>
            <person name="Johri S."/>
            <person name="Kim M."/>
            <person name="Overton L."/>
            <person name="Reardon M."/>
            <person name="Tsitrin T."/>
            <person name="Vuong H."/>
            <person name="Weaver B."/>
            <person name="Ciecko A."/>
            <person name="Tallon L."/>
            <person name="Jackson J."/>
            <person name="Pai G."/>
            <person name="Aken S.V."/>
            <person name="Utterback T."/>
            <person name="Reidmuller S."/>
            <person name="Feldblyum T."/>
            <person name="Hsiao J."/>
            <person name="Zismann V."/>
            <person name="Iobst S."/>
            <person name="de Vazeille A.R."/>
            <person name="Buell C.R."/>
            <person name="Ying K."/>
            <person name="Li Y."/>
            <person name="Lu T."/>
            <person name="Huang Y."/>
            <person name="Zhao Q."/>
            <person name="Feng Q."/>
            <person name="Zhang L."/>
            <person name="Zhu J."/>
            <person name="Weng Q."/>
            <person name="Mu J."/>
            <person name="Lu Y."/>
            <person name="Fan D."/>
            <person name="Liu Y."/>
            <person name="Guan J."/>
            <person name="Zhang Y."/>
            <person name="Yu S."/>
            <person name="Liu X."/>
            <person name="Zhang Y."/>
            <person name="Hong G."/>
            <person name="Han B."/>
            <person name="Choisne N."/>
            <person name="Demange N."/>
            <person name="Orjeda G."/>
            <person name="Samain S."/>
            <person name="Cattolico L."/>
            <person name="Pelletier E."/>
            <person name="Couloux A."/>
            <person name="Segurens B."/>
            <person name="Wincker P."/>
            <person name="D'Hont A."/>
            <person name="Scarpelli C."/>
            <person name="Weissenbach J."/>
            <person name="Salanoubat M."/>
            <person name="Quetier F."/>
            <person name="Yu Y."/>
            <person name="Kim H.R."/>
            <person name="Rambo T."/>
            <person name="Currie J."/>
            <person name="Collura K."/>
            <person name="Luo M."/>
            <person name="Yang T."/>
            <person name="Ammiraju J.S.S."/>
            <person name="Engler F."/>
            <person name="Soderlund C."/>
            <person name="Wing R.A."/>
            <person name="Palmer L.E."/>
            <person name="de la Bastide M."/>
            <person name="Spiegel L."/>
            <person name="Nascimento L."/>
            <person name="Zutavern T."/>
            <person name="O'Shaughnessy A."/>
            <person name="Dike S."/>
            <person name="Dedhia N."/>
            <person name="Preston R."/>
            <person name="Balija V."/>
            <person name="McCombie W.R."/>
            <person name="Chow T."/>
            <person name="Chen H."/>
            <person name="Chung M."/>
            <person name="Chen C."/>
            <person name="Shaw J."/>
            <person name="Wu H."/>
            <person name="Hsiao K."/>
            <person name="Chao Y."/>
            <person name="Chu M."/>
            <person name="Cheng C."/>
            <person name="Hour A."/>
            <person name="Lee P."/>
            <person name="Lin S."/>
            <person name="Lin Y."/>
            <person name="Liou J."/>
            <person name="Liu S."/>
            <person name="Hsing Y."/>
            <person name="Raghuvanshi S."/>
            <person name="Mohanty A."/>
            <person name="Bharti A.K."/>
            <person name="Gaur A."/>
            <person name="Gupta V."/>
            <person name="Kumar D."/>
            <person name="Ravi V."/>
            <person name="Vij S."/>
            <person name="Kapur A."/>
            <person name="Khurana P."/>
            <person name="Khurana P."/>
            <person name="Khurana J.P."/>
            <person name="Tyagi A.K."/>
            <person name="Gaikwad K."/>
            <person name="Singh A."/>
            <person name="Dalal V."/>
            <person name="Srivastava S."/>
            <person name="Dixit A."/>
            <person name="Pal A.K."/>
            <person name="Ghazi I.A."/>
            <person name="Yadav M."/>
            <person name="Pandit A."/>
            <person name="Bhargava A."/>
            <person name="Sureshbabu K."/>
            <person name="Batra K."/>
            <person name="Sharma T.R."/>
            <person name="Mohapatra T."/>
            <person name="Singh N.K."/>
            <person name="Messing J."/>
            <person name="Nelson A.B."/>
            <person name="Fuks G."/>
            <person name="Kavchok S."/>
            <person name="Keizer G."/>
            <person name="Linton E."/>
            <person name="Llaca V."/>
            <person name="Song R."/>
            <person name="Tanyolac B."/>
            <person name="Young S."/>
            <person name="Ho-Il K."/>
            <person name="Hahn J.H."/>
            <person name="Sangsakoo G."/>
            <person name="Vanavichit A."/>
            <person name="de Mattos Luiz.A.T."/>
            <person name="Zimmer P.D."/>
            <person name="Malone G."/>
            <person name="Dellagostin O."/>
            <person name="de Oliveira A.C."/>
            <person name="Bevan M."/>
            <person name="Bancroft I."/>
            <person name="Minx P."/>
            <person name="Cordum H."/>
            <person name="Wilson R."/>
            <person name="Cheng Z."/>
            <person name="Jin W."/>
            <person name="Jiang J."/>
            <person name="Leong S.A."/>
            <person name="Iwama H."/>
            <person name="Gojobori T."/>
            <person name="Itoh T."/>
            <person name="Niimura Y."/>
            <person name="Fujii Y."/>
            <person name="Habara T."/>
            <person name="Sakai H."/>
            <person name="Sato Y."/>
            <person name="Wilson G."/>
            <person name="Kumar K."/>
            <person name="McCouch S."/>
            <person name="Juretic N."/>
            <person name="Hoen D."/>
            <person name="Wright S."/>
            <person name="Bruskiewich R."/>
            <person name="Bureau T."/>
            <person name="Miyao A."/>
            <person name="Hirochika H."/>
            <person name="Nishikawa T."/>
            <person name="Kadowaki K."/>
            <person name="Sugiura M."/>
            <person name="Burr B."/>
            <person name="Sasaki T."/>
        </authorList>
    </citation>
    <scope>NUCLEOTIDE SEQUENCE [LARGE SCALE GENOMIC DNA]</scope>
    <source>
        <strain evidence="3">cv. Nipponbare</strain>
    </source>
</reference>
<protein>
    <submittedName>
        <fullName evidence="2">Os11g0689500 protein</fullName>
    </submittedName>
</protein>
<evidence type="ECO:0000256" key="1">
    <source>
        <dbReference type="SAM" id="MobiDB-lite"/>
    </source>
</evidence>
<evidence type="ECO:0000313" key="3">
    <source>
        <dbReference type="Proteomes" id="UP000059680"/>
    </source>
</evidence>
<dbReference type="Proteomes" id="UP000059680">
    <property type="component" value="Chromosome 11"/>
</dbReference>
<dbReference type="PANTHER" id="PTHR34805:SF2">
    <property type="entry name" value="BAT2 N-TERMINAL DOMAIN-CONTAINING PROTEIN"/>
    <property type="match status" value="1"/>
</dbReference>
<feature type="compositionally biased region" description="Basic and acidic residues" evidence="1">
    <location>
        <begin position="357"/>
        <end position="374"/>
    </location>
</feature>
<dbReference type="PaxDb" id="39947-A0A0P0Y5J3"/>
<feature type="compositionally biased region" description="Low complexity" evidence="1">
    <location>
        <begin position="34"/>
        <end position="46"/>
    </location>
</feature>
<dbReference type="PANTHER" id="PTHR34805">
    <property type="entry name" value="PROTEIN MODIFIER OF SNC1 1"/>
    <property type="match status" value="1"/>
</dbReference>
<proteinExistence type="predicted"/>